<dbReference type="AlphaFoldDB" id="L1NG92"/>
<comment type="cofactor">
    <cofactor evidence="1">
        <name>pyridoxal 5'-phosphate</name>
        <dbReference type="ChEBI" id="CHEBI:597326"/>
    </cofactor>
</comment>
<evidence type="ECO:0000256" key="9">
    <source>
        <dbReference type="ARBA" id="ARBA00022576"/>
    </source>
</evidence>
<dbReference type="Gene3D" id="3.20.10.10">
    <property type="entry name" value="D-amino Acid Aminotransferase, subunit A, domain 2"/>
    <property type="match status" value="1"/>
</dbReference>
<organism evidence="18 19">
    <name type="scientific">Porphyromonas catoniae F0037</name>
    <dbReference type="NCBI Taxonomy" id="1127696"/>
    <lineage>
        <taxon>Bacteria</taxon>
        <taxon>Pseudomonadati</taxon>
        <taxon>Bacteroidota</taxon>
        <taxon>Bacteroidia</taxon>
        <taxon>Bacteroidales</taxon>
        <taxon>Porphyromonadaceae</taxon>
        <taxon>Porphyromonas</taxon>
    </lineage>
</organism>
<dbReference type="GO" id="GO:0009097">
    <property type="term" value="P:isoleucine biosynthetic process"/>
    <property type="evidence" value="ECO:0007669"/>
    <property type="project" value="UniProtKB-UniPathway"/>
</dbReference>
<dbReference type="Pfam" id="PF01063">
    <property type="entry name" value="Aminotran_4"/>
    <property type="match status" value="1"/>
</dbReference>
<keyword evidence="13" id="KW-0100">Branched-chain amino acid biosynthesis</keyword>
<comment type="catalytic activity">
    <reaction evidence="14">
        <text>L-valine + 2-oxoglutarate = 3-methyl-2-oxobutanoate + L-glutamate</text>
        <dbReference type="Rhea" id="RHEA:24813"/>
        <dbReference type="ChEBI" id="CHEBI:11851"/>
        <dbReference type="ChEBI" id="CHEBI:16810"/>
        <dbReference type="ChEBI" id="CHEBI:29985"/>
        <dbReference type="ChEBI" id="CHEBI:57762"/>
        <dbReference type="EC" id="2.6.1.42"/>
    </reaction>
</comment>
<comment type="similarity">
    <text evidence="6">Belongs to the class-IV pyridoxal-phosphate-dependent aminotransferase family.</text>
</comment>
<comment type="pathway">
    <text evidence="5">Amino-acid biosynthesis; L-leucine biosynthesis; L-leucine from 3-methyl-2-oxobutanoate: step 4/4.</text>
</comment>
<comment type="caution">
    <text evidence="18">The sequence shown here is derived from an EMBL/GenBank/DDBJ whole genome shotgun (WGS) entry which is preliminary data.</text>
</comment>
<evidence type="ECO:0000256" key="12">
    <source>
        <dbReference type="ARBA" id="ARBA00022898"/>
    </source>
</evidence>
<evidence type="ECO:0000256" key="13">
    <source>
        <dbReference type="ARBA" id="ARBA00023304"/>
    </source>
</evidence>
<protein>
    <recommendedName>
        <fullName evidence="8">Branched-chain-amino-acid aminotransferase</fullName>
        <ecNumber evidence="7">2.6.1.42</ecNumber>
    </recommendedName>
</protein>
<dbReference type="UniPathway" id="UPA00047">
    <property type="reaction ID" value="UER00058"/>
</dbReference>
<dbReference type="Gene3D" id="3.30.470.10">
    <property type="match status" value="1"/>
</dbReference>
<name>L1NG92_9PORP</name>
<evidence type="ECO:0000313" key="19">
    <source>
        <dbReference type="Proteomes" id="UP000010408"/>
    </source>
</evidence>
<dbReference type="PIRSF" id="PIRSF006468">
    <property type="entry name" value="BCAT1"/>
    <property type="match status" value="1"/>
</dbReference>
<evidence type="ECO:0000256" key="8">
    <source>
        <dbReference type="ARBA" id="ARBA00018179"/>
    </source>
</evidence>
<evidence type="ECO:0000256" key="10">
    <source>
        <dbReference type="ARBA" id="ARBA00022605"/>
    </source>
</evidence>
<dbReference type="UniPathway" id="UPA00049">
    <property type="reaction ID" value="UER00062"/>
</dbReference>
<sequence>MNAQQEQLDWGSLGFGYIQTDYNVRCYWRDGKWGEWEVSSSDMITIPMASTCLHYGQESFEGLKAFRGKDGKVRVFRPEENAKRMQSTSQGILMPELPTERFLEAVDMLLHLNKRFIPPYESGASLYIRPLMIGLGKQVGVKPSNEYMFLMFVTPVGAYFKSGFRPTPMAIMRGYDRAAPLGTGTYKVGGNYAASLRSGELAHSMGYSAVIYLDAKEKLYIDECGPANFFGIRDNTYITPKSSSILPSITNKSLMQLAEDMGLRVECRPVHVEELETFEEAGACGTAAVISPIERVDDLDLKKSYIISKDGQPGPISKQLYERLRAIQYGDYPDTHGWVRIYPDID</sequence>
<comment type="catalytic activity">
    <reaction evidence="15">
        <text>L-isoleucine + 2-oxoglutarate = (S)-3-methyl-2-oxopentanoate + L-glutamate</text>
        <dbReference type="Rhea" id="RHEA:24801"/>
        <dbReference type="ChEBI" id="CHEBI:16810"/>
        <dbReference type="ChEBI" id="CHEBI:29985"/>
        <dbReference type="ChEBI" id="CHEBI:35146"/>
        <dbReference type="ChEBI" id="CHEBI:58045"/>
        <dbReference type="EC" id="2.6.1.42"/>
    </reaction>
</comment>
<evidence type="ECO:0000313" key="18">
    <source>
        <dbReference type="EMBL" id="EKY02232.1"/>
    </source>
</evidence>
<evidence type="ECO:0000256" key="14">
    <source>
        <dbReference type="ARBA" id="ARBA00048212"/>
    </source>
</evidence>
<comment type="pathway">
    <text evidence="4">Amino-acid biosynthesis; L-valine biosynthesis; L-valine from pyruvate: step 4/4.</text>
</comment>
<dbReference type="PANTHER" id="PTHR42825:SF2">
    <property type="entry name" value="BRANCHED-CHAIN-AMINO-ACID AMINOTRANSFERASE 3, CHLOROPLASTIC-RELATED"/>
    <property type="match status" value="1"/>
</dbReference>
<dbReference type="GO" id="GO:0009098">
    <property type="term" value="P:L-leucine biosynthetic process"/>
    <property type="evidence" value="ECO:0007669"/>
    <property type="project" value="UniProtKB-UniPathway"/>
</dbReference>
<dbReference type="eggNOG" id="COG0115">
    <property type="taxonomic scope" value="Bacteria"/>
</dbReference>
<dbReference type="Proteomes" id="UP000010408">
    <property type="component" value="Unassembled WGS sequence"/>
</dbReference>
<comment type="catalytic activity">
    <reaction evidence="16">
        <text>L-leucine + 2-oxoglutarate = 4-methyl-2-oxopentanoate + L-glutamate</text>
        <dbReference type="Rhea" id="RHEA:18321"/>
        <dbReference type="ChEBI" id="CHEBI:16810"/>
        <dbReference type="ChEBI" id="CHEBI:17865"/>
        <dbReference type="ChEBI" id="CHEBI:29985"/>
        <dbReference type="ChEBI" id="CHEBI:57427"/>
        <dbReference type="EC" id="2.6.1.42"/>
    </reaction>
</comment>
<reference evidence="18 19" key="1">
    <citation type="submission" date="2012-05" db="EMBL/GenBank/DDBJ databases">
        <authorList>
            <person name="Weinstock G."/>
            <person name="Sodergren E."/>
            <person name="Lobos E.A."/>
            <person name="Fulton L."/>
            <person name="Fulton R."/>
            <person name="Courtney L."/>
            <person name="Fronick C."/>
            <person name="O'Laughlin M."/>
            <person name="Godfrey J."/>
            <person name="Wilson R.M."/>
            <person name="Miner T."/>
            <person name="Farmer C."/>
            <person name="Delehaunty K."/>
            <person name="Cordes M."/>
            <person name="Minx P."/>
            <person name="Tomlinson C."/>
            <person name="Chen J."/>
            <person name="Wollam A."/>
            <person name="Pepin K.H."/>
            <person name="Bhonagiri V."/>
            <person name="Zhang X."/>
            <person name="Suruliraj S."/>
            <person name="Warren W."/>
            <person name="Mitreva M."/>
            <person name="Mardis E.R."/>
            <person name="Wilson R.K."/>
        </authorList>
    </citation>
    <scope>NUCLEOTIDE SEQUENCE [LARGE SCALE GENOMIC DNA]</scope>
    <source>
        <strain evidence="18 19">F0037</strain>
    </source>
</reference>
<dbReference type="EC" id="2.6.1.42" evidence="7"/>
<feature type="modified residue" description="N6-(pyridoxal phosphate)lysine" evidence="17">
    <location>
        <position position="187"/>
    </location>
</feature>
<evidence type="ECO:0000256" key="4">
    <source>
        <dbReference type="ARBA" id="ARBA00004931"/>
    </source>
</evidence>
<dbReference type="EMBL" id="AMEQ01000018">
    <property type="protein sequence ID" value="EKY02232.1"/>
    <property type="molecule type" value="Genomic_DNA"/>
</dbReference>
<dbReference type="NCBIfam" id="NF009897">
    <property type="entry name" value="PRK13357.1"/>
    <property type="match status" value="1"/>
</dbReference>
<dbReference type="InterPro" id="IPR001544">
    <property type="entry name" value="Aminotrans_IV"/>
</dbReference>
<evidence type="ECO:0000256" key="5">
    <source>
        <dbReference type="ARBA" id="ARBA00005072"/>
    </source>
</evidence>
<keyword evidence="10" id="KW-0028">Amino-acid biosynthesis</keyword>
<dbReference type="STRING" id="1127696.HMPREF9134_00621"/>
<evidence type="ECO:0000256" key="15">
    <source>
        <dbReference type="ARBA" id="ARBA00048798"/>
    </source>
</evidence>
<dbReference type="InterPro" id="IPR036038">
    <property type="entry name" value="Aminotransferase-like"/>
</dbReference>
<dbReference type="GO" id="GO:0009099">
    <property type="term" value="P:L-valine biosynthetic process"/>
    <property type="evidence" value="ECO:0007669"/>
    <property type="project" value="UniProtKB-UniPathway"/>
</dbReference>
<evidence type="ECO:0000256" key="11">
    <source>
        <dbReference type="ARBA" id="ARBA00022679"/>
    </source>
</evidence>
<dbReference type="NCBIfam" id="TIGR01123">
    <property type="entry name" value="ilvE_II"/>
    <property type="match status" value="1"/>
</dbReference>
<dbReference type="SUPFAM" id="SSF56752">
    <property type="entry name" value="D-aminoacid aminotransferase-like PLP-dependent enzymes"/>
    <property type="match status" value="1"/>
</dbReference>
<dbReference type="PANTHER" id="PTHR42825">
    <property type="entry name" value="AMINO ACID AMINOTRANSFERASE"/>
    <property type="match status" value="1"/>
</dbReference>
<dbReference type="GO" id="GO:0004084">
    <property type="term" value="F:branched-chain-amino-acid transaminase activity"/>
    <property type="evidence" value="ECO:0007669"/>
    <property type="project" value="UniProtKB-EC"/>
</dbReference>
<accession>L1NG92</accession>
<dbReference type="FunFam" id="3.30.470.10:FF:000004">
    <property type="entry name" value="Branched-chain-amino-acid aminotransferase"/>
    <property type="match status" value="1"/>
</dbReference>
<keyword evidence="11" id="KW-0808">Transferase</keyword>
<dbReference type="InterPro" id="IPR043132">
    <property type="entry name" value="BCAT-like_C"/>
</dbReference>
<keyword evidence="12" id="KW-0663">Pyridoxal phosphate</keyword>
<dbReference type="PATRIC" id="fig|1127696.3.peg.550"/>
<dbReference type="FunFam" id="3.20.10.10:FF:000006">
    <property type="entry name" value="Branched-chain amino acid aminotransferase"/>
    <property type="match status" value="1"/>
</dbReference>
<dbReference type="InterPro" id="IPR043131">
    <property type="entry name" value="BCAT-like_N"/>
</dbReference>
<evidence type="ECO:0000256" key="7">
    <source>
        <dbReference type="ARBA" id="ARBA00013053"/>
    </source>
</evidence>
<evidence type="ECO:0000256" key="1">
    <source>
        <dbReference type="ARBA" id="ARBA00001933"/>
    </source>
</evidence>
<evidence type="ECO:0000256" key="16">
    <source>
        <dbReference type="ARBA" id="ARBA00049229"/>
    </source>
</evidence>
<dbReference type="RefSeq" id="WP_005468823.1">
    <property type="nucleotide sequence ID" value="NZ_KB291043.1"/>
</dbReference>
<proteinExistence type="inferred from homology"/>
<dbReference type="HOGENOM" id="CLU_031922_1_0_10"/>
<comment type="function">
    <text evidence="2">Acts on leucine, isoleucine and valine.</text>
</comment>
<evidence type="ECO:0000256" key="2">
    <source>
        <dbReference type="ARBA" id="ARBA00003109"/>
    </source>
</evidence>
<keyword evidence="9" id="KW-0032">Aminotransferase</keyword>
<comment type="pathway">
    <text evidence="3">Amino-acid biosynthesis; L-isoleucine biosynthesis; L-isoleucine from 2-oxobutanoate: step 4/4.</text>
</comment>
<dbReference type="InterPro" id="IPR033939">
    <property type="entry name" value="BCAT_family"/>
</dbReference>
<gene>
    <name evidence="18" type="ORF">HMPREF9134_00621</name>
</gene>
<dbReference type="InterPro" id="IPR005786">
    <property type="entry name" value="B_amino_transII"/>
</dbReference>
<dbReference type="UniPathway" id="UPA00048">
    <property type="reaction ID" value="UER00073"/>
</dbReference>
<evidence type="ECO:0000256" key="6">
    <source>
        <dbReference type="ARBA" id="ARBA00009320"/>
    </source>
</evidence>
<evidence type="ECO:0000256" key="3">
    <source>
        <dbReference type="ARBA" id="ARBA00004824"/>
    </source>
</evidence>
<dbReference type="CDD" id="cd01557">
    <property type="entry name" value="BCAT_beta_family"/>
    <property type="match status" value="1"/>
</dbReference>
<evidence type="ECO:0000256" key="17">
    <source>
        <dbReference type="PIRSR" id="PIRSR006468-1"/>
    </source>
</evidence>